<accession>A0AAP0KU72</accession>
<reference evidence="2 3" key="1">
    <citation type="submission" date="2024-01" db="EMBL/GenBank/DDBJ databases">
        <title>Genome assemblies of Stephania.</title>
        <authorList>
            <person name="Yang L."/>
        </authorList>
    </citation>
    <scope>NUCLEOTIDE SEQUENCE [LARGE SCALE GENOMIC DNA]</scope>
    <source>
        <strain evidence="2">JXDWG</strain>
        <tissue evidence="2">Leaf</tissue>
    </source>
</reference>
<gene>
    <name evidence="2" type="ORF">Scep_004029</name>
</gene>
<evidence type="ECO:0000313" key="3">
    <source>
        <dbReference type="Proteomes" id="UP001419268"/>
    </source>
</evidence>
<feature type="region of interest" description="Disordered" evidence="1">
    <location>
        <begin position="1"/>
        <end position="99"/>
    </location>
</feature>
<comment type="caution">
    <text evidence="2">The sequence shown here is derived from an EMBL/GenBank/DDBJ whole genome shotgun (WGS) entry which is preliminary data.</text>
</comment>
<protein>
    <submittedName>
        <fullName evidence="2">Uncharacterized protein</fullName>
    </submittedName>
</protein>
<dbReference type="EMBL" id="JBBNAG010000002">
    <property type="protein sequence ID" value="KAK9157455.1"/>
    <property type="molecule type" value="Genomic_DNA"/>
</dbReference>
<keyword evidence="3" id="KW-1185">Reference proteome</keyword>
<proteinExistence type="predicted"/>
<feature type="compositionally biased region" description="Basic and acidic residues" evidence="1">
    <location>
        <begin position="82"/>
        <end position="99"/>
    </location>
</feature>
<dbReference type="AlphaFoldDB" id="A0AAP0KU72"/>
<dbReference type="Proteomes" id="UP001419268">
    <property type="component" value="Unassembled WGS sequence"/>
</dbReference>
<evidence type="ECO:0000256" key="1">
    <source>
        <dbReference type="SAM" id="MobiDB-lite"/>
    </source>
</evidence>
<organism evidence="2 3">
    <name type="scientific">Stephania cephalantha</name>
    <dbReference type="NCBI Taxonomy" id="152367"/>
    <lineage>
        <taxon>Eukaryota</taxon>
        <taxon>Viridiplantae</taxon>
        <taxon>Streptophyta</taxon>
        <taxon>Embryophyta</taxon>
        <taxon>Tracheophyta</taxon>
        <taxon>Spermatophyta</taxon>
        <taxon>Magnoliopsida</taxon>
        <taxon>Ranunculales</taxon>
        <taxon>Menispermaceae</taxon>
        <taxon>Menispermoideae</taxon>
        <taxon>Cissampelideae</taxon>
        <taxon>Stephania</taxon>
    </lineage>
</organism>
<name>A0AAP0KU72_9MAGN</name>
<feature type="compositionally biased region" description="Basic residues" evidence="1">
    <location>
        <begin position="47"/>
        <end position="58"/>
    </location>
</feature>
<evidence type="ECO:0000313" key="2">
    <source>
        <dbReference type="EMBL" id="KAK9157455.1"/>
    </source>
</evidence>
<sequence length="136" mass="15428">MQGGYAQEERRAPVRQRHGQATVADGFPDDAPAAVLMDSDDADQQRSVRRQRQRRTNATRRGSPTPPTRTDEGEDNAGVDNSEFRRNSDVSDGGLDAKKMSSNLKFVRKEWIYARVKLLNEIWSLKNSIEGYDMQE</sequence>